<protein>
    <recommendedName>
        <fullName evidence="2">SET domain-containing protein</fullName>
    </recommendedName>
</protein>
<evidence type="ECO:0000313" key="3">
    <source>
        <dbReference type="EMBL" id="OBZ76733.1"/>
    </source>
</evidence>
<feature type="domain" description="SET" evidence="2">
    <location>
        <begin position="370"/>
        <end position="570"/>
    </location>
</feature>
<keyword evidence="4" id="KW-1185">Reference proteome</keyword>
<organism evidence="3 4">
    <name type="scientific">Grifola frondosa</name>
    <name type="common">Maitake</name>
    <name type="synonym">Polyporus frondosus</name>
    <dbReference type="NCBI Taxonomy" id="5627"/>
    <lineage>
        <taxon>Eukaryota</taxon>
        <taxon>Fungi</taxon>
        <taxon>Dikarya</taxon>
        <taxon>Basidiomycota</taxon>
        <taxon>Agaricomycotina</taxon>
        <taxon>Agaricomycetes</taxon>
        <taxon>Polyporales</taxon>
        <taxon>Grifolaceae</taxon>
        <taxon>Grifola</taxon>
    </lineage>
</organism>
<accession>A0A1C7MIK7</accession>
<dbReference type="OrthoDB" id="5945798at2759"/>
<dbReference type="PROSITE" id="PS50280">
    <property type="entry name" value="SET"/>
    <property type="match status" value="1"/>
</dbReference>
<evidence type="ECO:0000259" key="2">
    <source>
        <dbReference type="PROSITE" id="PS50280"/>
    </source>
</evidence>
<dbReference type="InterPro" id="IPR001214">
    <property type="entry name" value="SET_dom"/>
</dbReference>
<dbReference type="PANTHER" id="PTHR47643:SF2">
    <property type="entry name" value="TPR DOMAIN PROTEIN (AFU_ORTHOLOGUE AFUA_5G12710)"/>
    <property type="match status" value="1"/>
</dbReference>
<name>A0A1C7MIK7_GRIFR</name>
<dbReference type="InterPro" id="IPR046341">
    <property type="entry name" value="SET_dom_sf"/>
</dbReference>
<dbReference type="EMBL" id="LUGG01000003">
    <property type="protein sequence ID" value="OBZ76733.1"/>
    <property type="molecule type" value="Genomic_DNA"/>
</dbReference>
<evidence type="ECO:0000256" key="1">
    <source>
        <dbReference type="SAM" id="MobiDB-lite"/>
    </source>
</evidence>
<dbReference type="AlphaFoldDB" id="A0A1C7MIK7"/>
<comment type="caution">
    <text evidence="3">The sequence shown here is derived from an EMBL/GenBank/DDBJ whole genome shotgun (WGS) entry which is preliminary data.</text>
</comment>
<gene>
    <name evidence="3" type="ORF">A0H81_03834</name>
</gene>
<evidence type="ECO:0000313" key="4">
    <source>
        <dbReference type="Proteomes" id="UP000092993"/>
    </source>
</evidence>
<dbReference type="InterPro" id="IPR011990">
    <property type="entry name" value="TPR-like_helical_dom_sf"/>
</dbReference>
<dbReference type="PANTHER" id="PTHR47643">
    <property type="entry name" value="TPR DOMAIN PROTEIN (AFU_ORTHOLOGUE AFUA_5G12710)"/>
    <property type="match status" value="1"/>
</dbReference>
<proteinExistence type="predicted"/>
<dbReference type="SUPFAM" id="SSF82199">
    <property type="entry name" value="SET domain"/>
    <property type="match status" value="1"/>
</dbReference>
<dbReference type="SUPFAM" id="SSF48452">
    <property type="entry name" value="TPR-like"/>
    <property type="match status" value="1"/>
</dbReference>
<dbReference type="OMA" id="LKMETHH"/>
<dbReference type="InterPro" id="IPR053209">
    <property type="entry name" value="Gramillin-biosynth_MTr"/>
</dbReference>
<dbReference type="STRING" id="5627.A0A1C7MIK7"/>
<dbReference type="Pfam" id="PF00856">
    <property type="entry name" value="SET"/>
    <property type="match status" value="1"/>
</dbReference>
<reference evidence="3 4" key="1">
    <citation type="submission" date="2016-03" db="EMBL/GenBank/DDBJ databases">
        <title>Whole genome sequencing of Grifola frondosa 9006-11.</title>
        <authorList>
            <person name="Min B."/>
            <person name="Park H."/>
            <person name="Kim J.-G."/>
            <person name="Cho H."/>
            <person name="Oh Y.-L."/>
            <person name="Kong W.-S."/>
            <person name="Choi I.-G."/>
        </authorList>
    </citation>
    <scope>NUCLEOTIDE SEQUENCE [LARGE SCALE GENOMIC DNA]</scope>
    <source>
        <strain evidence="3 4">9006-11</strain>
    </source>
</reference>
<sequence>MDPDALAAMMAQMGMTFDDLREMQARLGMSSDPPSQASRPPHFRPDMSAEELDRGVQAYQAWFEEDRKVPPGPAPSIDPKELISRQLELRQGDGQTSRGEVLTYMTIVGFPKHSSSTPLSKLKRITFADMLIRKAHIGHYLVCRIVAPCVLRYVDSLFPIGTIMAIREPTLKAATQGPYPLVRVDSPTDIVFLDPTSPILSEIAWKRGPKVSNSPIMPTTVEEWQKRGNADFKISEWLPAAIAYSHGLELDCNAAVLRVNRAEAFLRLKYYSGALFDAQHAYTSPEVPETSRDKALFRAARANYGREDFKAAETMFLQWQRTHPEDRAVVEWISRSRARLAESGSGKYDWAHMFRTSQKNVHLDVADYVGPIEVRPMQHRGGGRGVVATRDIKLGELLLVSKPFVSVFPQDVAEREIFMSVDLITKSMNRSTQSITLLRAVEKLYGNPDAYDSVYDLYAGPDYPSPPTSYPPPVPKGPTPVDPLASTVDIDIARLEAICAYNNFSPVSLHPLGLTSSAKKDEPPTGLYLLPALLNHSCAGNATWHCFGDVMVIRAVQPIQAGTEITHHYTADASYVDRCASLKKHMLSSCDCWLCKEDLGDGEDAIQRRHALYSQFMGGDAHRYSLTKLRALEKELYSTYAESRGPIRPMTAAFLFAIANRLRSSGAQRDAIGEEIQALKNLGFKVLNGTGSSSLNGDRQLPIETDNIPSTTPFQEPVASMIRIAKGYMELEDKKKAGSWLRASLWVLDVVVGGGRELYILIMGPTLEKLNMLKFAKKVL</sequence>
<dbReference type="Gene3D" id="1.25.40.10">
    <property type="entry name" value="Tetratricopeptide repeat domain"/>
    <property type="match status" value="1"/>
</dbReference>
<feature type="region of interest" description="Disordered" evidence="1">
    <location>
        <begin position="25"/>
        <end position="47"/>
    </location>
</feature>
<dbReference type="Proteomes" id="UP000092993">
    <property type="component" value="Unassembled WGS sequence"/>
</dbReference>
<dbReference type="Gene3D" id="2.170.270.10">
    <property type="entry name" value="SET domain"/>
    <property type="match status" value="1"/>
</dbReference>